<dbReference type="InterPro" id="IPR011009">
    <property type="entry name" value="Kinase-like_dom_sf"/>
</dbReference>
<dbReference type="GO" id="GO:0004672">
    <property type="term" value="F:protein kinase activity"/>
    <property type="evidence" value="ECO:0007669"/>
    <property type="project" value="InterPro"/>
</dbReference>
<protein>
    <recommendedName>
        <fullName evidence="2">Protein kinase domain-containing protein</fullName>
    </recommendedName>
</protein>
<dbReference type="EMBL" id="QJNU01001574">
    <property type="protein sequence ID" value="RYO74951.1"/>
    <property type="molecule type" value="Genomic_DNA"/>
</dbReference>
<feature type="compositionally biased region" description="Polar residues" evidence="1">
    <location>
        <begin position="134"/>
        <end position="146"/>
    </location>
</feature>
<comment type="caution">
    <text evidence="3">The sequence shown here is derived from an EMBL/GenBank/DDBJ whole genome shotgun (WGS) entry which is preliminary data.</text>
</comment>
<dbReference type="Gene3D" id="1.10.510.10">
    <property type="entry name" value="Transferase(Phosphotransferase) domain 1"/>
    <property type="match status" value="1"/>
</dbReference>
<gene>
    <name evidence="3" type="ORF">DL764_010633</name>
</gene>
<organism evidence="3 4">
    <name type="scientific">Monosporascus ibericus</name>
    <dbReference type="NCBI Taxonomy" id="155417"/>
    <lineage>
        <taxon>Eukaryota</taxon>
        <taxon>Fungi</taxon>
        <taxon>Dikarya</taxon>
        <taxon>Ascomycota</taxon>
        <taxon>Pezizomycotina</taxon>
        <taxon>Sordariomycetes</taxon>
        <taxon>Xylariomycetidae</taxon>
        <taxon>Xylariales</taxon>
        <taxon>Xylariales incertae sedis</taxon>
        <taxon>Monosporascus</taxon>
    </lineage>
</organism>
<feature type="region of interest" description="Disordered" evidence="1">
    <location>
        <begin position="298"/>
        <end position="338"/>
    </location>
</feature>
<dbReference type="PROSITE" id="PS50011">
    <property type="entry name" value="PROTEIN_KINASE_DOM"/>
    <property type="match status" value="1"/>
</dbReference>
<name>A0A4V1X8N1_9PEZI</name>
<sequence length="584" mass="65893">MLMNIHSDNVITYHGSFRQNGTYNLILDYADGGSLKDLLGNQEPPSTVEDIEQFWRSLFGVFNGLQSIHQWMEPDDDNPIRGIHEDIKPDNILLFKGRSGSAYDFNPKVADFGLFSHVRQSKASSSEAMGLDNHGNQRYSSPECSHNTARMSKGPNWITSKADIFSLGALFSDCAAWIAGGRELQAKYLKRRLSYHTTNNTFQRNGYDGCFHDGIGPLPVIDDFHKEIRRLCRPLDNITPRVVGTVQSHMLLGKPVDRLNPQKLLVKFVQLLPSSRLSLDLTRQIPIHYEGGLEPAVETGQFKDSGSGSSQASNIQVPHENGTGPVDPRMSMSPSALAGRGRPLTLEELDHYRAAMKSGRDPDPLAQEVVDFILHNLAGRDQFFFIDDSTSMKDHALVVNKTFLSLSWLTKRLDPDKVELSFASAPTAIFKAKKTQKLSKRVSEQEYHRDPTLMESSFGHLVDNVLIPRLPCKSFGLNFNPFARRQMSVYIFTDGNWGDKPGVELPLQRLMKKMRKRDLDRSHVSLHFIRFGSLTSGRKNLHFLDEFGREERWDIVDVKDVSHPLTDILIGPISQDVDNRVYDS</sequence>
<dbReference type="Pfam" id="PF00069">
    <property type="entry name" value="Pkinase"/>
    <property type="match status" value="1"/>
</dbReference>
<accession>A0A4V1X8N1</accession>
<evidence type="ECO:0000256" key="1">
    <source>
        <dbReference type="SAM" id="MobiDB-lite"/>
    </source>
</evidence>
<dbReference type="CDD" id="cd00180">
    <property type="entry name" value="PKc"/>
    <property type="match status" value="1"/>
</dbReference>
<dbReference type="SUPFAM" id="SSF56112">
    <property type="entry name" value="Protein kinase-like (PK-like)"/>
    <property type="match status" value="1"/>
</dbReference>
<dbReference type="InterPro" id="IPR000719">
    <property type="entry name" value="Prot_kinase_dom"/>
</dbReference>
<keyword evidence="4" id="KW-1185">Reference proteome</keyword>
<evidence type="ECO:0000313" key="4">
    <source>
        <dbReference type="Proteomes" id="UP000293360"/>
    </source>
</evidence>
<proteinExistence type="predicted"/>
<dbReference type="SMART" id="SM00220">
    <property type="entry name" value="S_TKc"/>
    <property type="match status" value="1"/>
</dbReference>
<dbReference type="InterPro" id="IPR053083">
    <property type="entry name" value="TF_kinase-domain_protein"/>
</dbReference>
<evidence type="ECO:0000259" key="2">
    <source>
        <dbReference type="PROSITE" id="PS50011"/>
    </source>
</evidence>
<dbReference type="AlphaFoldDB" id="A0A4V1X8N1"/>
<dbReference type="OrthoDB" id="5396681at2759"/>
<dbReference type="GO" id="GO:0005524">
    <property type="term" value="F:ATP binding"/>
    <property type="evidence" value="ECO:0007669"/>
    <property type="project" value="InterPro"/>
</dbReference>
<dbReference type="Proteomes" id="UP000293360">
    <property type="component" value="Unassembled WGS sequence"/>
</dbReference>
<reference evidence="3 4" key="1">
    <citation type="submission" date="2018-06" db="EMBL/GenBank/DDBJ databases">
        <title>Complete Genomes of Monosporascus.</title>
        <authorList>
            <person name="Robinson A.J."/>
            <person name="Natvig D.O."/>
        </authorList>
    </citation>
    <scope>NUCLEOTIDE SEQUENCE [LARGE SCALE GENOMIC DNA]</scope>
    <source>
        <strain evidence="3 4">CBS 110550</strain>
    </source>
</reference>
<feature type="compositionally biased region" description="Polar residues" evidence="1">
    <location>
        <begin position="302"/>
        <end position="316"/>
    </location>
</feature>
<feature type="region of interest" description="Disordered" evidence="1">
    <location>
        <begin position="126"/>
        <end position="146"/>
    </location>
</feature>
<dbReference type="PANTHER" id="PTHR44305">
    <property type="entry name" value="SI:DKEY-192D15.2-RELATED"/>
    <property type="match status" value="1"/>
</dbReference>
<feature type="domain" description="Protein kinase" evidence="2">
    <location>
        <begin position="1"/>
        <end position="272"/>
    </location>
</feature>
<dbReference type="STRING" id="155417.A0A4V1X8N1"/>
<evidence type="ECO:0000313" key="3">
    <source>
        <dbReference type="EMBL" id="RYO74951.1"/>
    </source>
</evidence>
<dbReference type="PANTHER" id="PTHR44305:SF2">
    <property type="entry name" value="SI:DKEY-192D15.2"/>
    <property type="match status" value="1"/>
</dbReference>